<dbReference type="EMBL" id="JAERWL010000002">
    <property type="protein sequence ID" value="MBM9474985.1"/>
    <property type="molecule type" value="Genomic_DNA"/>
</dbReference>
<keyword evidence="1" id="KW-0472">Membrane</keyword>
<organism evidence="2 3">
    <name type="scientific">Nakamurella flavida</name>
    <dbReference type="NCBI Taxonomy" id="363630"/>
    <lineage>
        <taxon>Bacteria</taxon>
        <taxon>Bacillati</taxon>
        <taxon>Actinomycetota</taxon>
        <taxon>Actinomycetes</taxon>
        <taxon>Nakamurellales</taxon>
        <taxon>Nakamurellaceae</taxon>
        <taxon>Nakamurella</taxon>
    </lineage>
</organism>
<sequence length="95" mass="9793">MRILDTVAGVLAAGLLLLGLLLLALQLLAPSVLAAWGVQDAAGPTWGRVVAHVAVGVAGEVVVGLRARWSTSARAGADATVIVLSLAVLWWGWWS</sequence>
<reference evidence="2" key="1">
    <citation type="submission" date="2021-01" db="EMBL/GenBank/DDBJ databases">
        <title>KCTC 19127 draft genome.</title>
        <authorList>
            <person name="An D."/>
        </authorList>
    </citation>
    <scope>NUCLEOTIDE SEQUENCE</scope>
    <source>
        <strain evidence="2">KCTC 19127</strain>
    </source>
</reference>
<evidence type="ECO:0000313" key="2">
    <source>
        <dbReference type="EMBL" id="MBM9474985.1"/>
    </source>
</evidence>
<keyword evidence="1" id="KW-1133">Transmembrane helix</keyword>
<dbReference type="RefSeq" id="WP_205255146.1">
    <property type="nucleotide sequence ID" value="NZ_BAAAPV010000001.1"/>
</dbReference>
<name>A0A938YL92_9ACTN</name>
<dbReference type="AlphaFoldDB" id="A0A938YL92"/>
<protein>
    <submittedName>
        <fullName evidence="2">Uncharacterized protein</fullName>
    </submittedName>
</protein>
<feature type="transmembrane region" description="Helical" evidence="1">
    <location>
        <begin position="44"/>
        <end position="63"/>
    </location>
</feature>
<evidence type="ECO:0000256" key="1">
    <source>
        <dbReference type="SAM" id="Phobius"/>
    </source>
</evidence>
<keyword evidence="1" id="KW-0812">Transmembrane</keyword>
<evidence type="ECO:0000313" key="3">
    <source>
        <dbReference type="Proteomes" id="UP000663801"/>
    </source>
</evidence>
<comment type="caution">
    <text evidence="2">The sequence shown here is derived from an EMBL/GenBank/DDBJ whole genome shotgun (WGS) entry which is preliminary data.</text>
</comment>
<proteinExistence type="predicted"/>
<dbReference type="Proteomes" id="UP000663801">
    <property type="component" value="Unassembled WGS sequence"/>
</dbReference>
<keyword evidence="3" id="KW-1185">Reference proteome</keyword>
<gene>
    <name evidence="2" type="ORF">JL107_00870</name>
</gene>
<accession>A0A938YL92</accession>
<feature type="transmembrane region" description="Helical" evidence="1">
    <location>
        <begin position="75"/>
        <end position="94"/>
    </location>
</feature>